<dbReference type="Gene3D" id="2.30.38.10">
    <property type="entry name" value="Luciferase, Domain 3"/>
    <property type="match status" value="1"/>
</dbReference>
<dbReference type="SUPFAM" id="SSF53474">
    <property type="entry name" value="alpha/beta-Hydrolases"/>
    <property type="match status" value="1"/>
</dbReference>
<evidence type="ECO:0000259" key="5">
    <source>
        <dbReference type="PROSITE" id="PS50075"/>
    </source>
</evidence>
<dbReference type="InterPro" id="IPR006162">
    <property type="entry name" value="Ppantetheine_attach_site"/>
</dbReference>
<dbReference type="Gene3D" id="3.30.559.10">
    <property type="entry name" value="Chloramphenicol acetyltransferase-like domain"/>
    <property type="match status" value="1"/>
</dbReference>
<name>A0ABQ3PIJ3_9ACTN</name>
<dbReference type="Proteomes" id="UP001052739">
    <property type="component" value="Unassembled WGS sequence"/>
</dbReference>
<dbReference type="PROSITE" id="PS00455">
    <property type="entry name" value="AMP_BINDING"/>
    <property type="match status" value="1"/>
</dbReference>
<dbReference type="InterPro" id="IPR000873">
    <property type="entry name" value="AMP-dep_synth/lig_dom"/>
</dbReference>
<dbReference type="InterPro" id="IPR025110">
    <property type="entry name" value="AMP-bd_C"/>
</dbReference>
<dbReference type="Gene3D" id="3.30.559.30">
    <property type="entry name" value="Nonribosomal peptide synthetase, condensation domain"/>
    <property type="match status" value="1"/>
</dbReference>
<organism evidence="6 7">
    <name type="scientific">Streptomyces hydrogenans</name>
    <dbReference type="NCBI Taxonomy" id="1873719"/>
    <lineage>
        <taxon>Bacteria</taxon>
        <taxon>Bacillati</taxon>
        <taxon>Actinomycetota</taxon>
        <taxon>Actinomycetes</taxon>
        <taxon>Kitasatosporales</taxon>
        <taxon>Streptomycetaceae</taxon>
        <taxon>Streptomyces</taxon>
    </lineage>
</organism>
<evidence type="ECO:0000313" key="7">
    <source>
        <dbReference type="Proteomes" id="UP001052739"/>
    </source>
</evidence>
<dbReference type="CDD" id="cd19543">
    <property type="entry name" value="DCL_NRPS"/>
    <property type="match status" value="1"/>
</dbReference>
<dbReference type="InterPro" id="IPR023213">
    <property type="entry name" value="CAT-like_dom_sf"/>
</dbReference>
<dbReference type="InterPro" id="IPR020845">
    <property type="entry name" value="AMP-binding_CS"/>
</dbReference>
<keyword evidence="2" id="KW-0596">Phosphopantetheine</keyword>
<dbReference type="InterPro" id="IPR020802">
    <property type="entry name" value="TesA-like"/>
</dbReference>
<dbReference type="SUPFAM" id="SSF56801">
    <property type="entry name" value="Acetyl-CoA synthetase-like"/>
    <property type="match status" value="1"/>
</dbReference>
<comment type="cofactor">
    <cofactor evidence="1">
        <name>pantetheine 4'-phosphate</name>
        <dbReference type="ChEBI" id="CHEBI:47942"/>
    </cofactor>
</comment>
<feature type="compositionally biased region" description="Basic and acidic residues" evidence="4">
    <location>
        <begin position="1"/>
        <end position="16"/>
    </location>
</feature>
<dbReference type="InterPro" id="IPR010071">
    <property type="entry name" value="AA_adenyl_dom"/>
</dbReference>
<dbReference type="Gene3D" id="3.30.300.30">
    <property type="match status" value="1"/>
</dbReference>
<dbReference type="PANTHER" id="PTHR45527:SF1">
    <property type="entry name" value="FATTY ACID SYNTHASE"/>
    <property type="match status" value="1"/>
</dbReference>
<gene>
    <name evidence="6" type="ORF">Shyd_62160</name>
</gene>
<dbReference type="InterPro" id="IPR029058">
    <property type="entry name" value="AB_hydrolase_fold"/>
</dbReference>
<accession>A0ABQ3PIJ3</accession>
<proteinExistence type="predicted"/>
<evidence type="ECO:0000313" key="6">
    <source>
        <dbReference type="EMBL" id="GHI24845.1"/>
    </source>
</evidence>
<dbReference type="NCBIfam" id="TIGR01733">
    <property type="entry name" value="AA-adenyl-dom"/>
    <property type="match status" value="1"/>
</dbReference>
<dbReference type="InterPro" id="IPR036736">
    <property type="entry name" value="ACP-like_sf"/>
</dbReference>
<dbReference type="InterPro" id="IPR020806">
    <property type="entry name" value="PKS_PP-bd"/>
</dbReference>
<protein>
    <recommendedName>
        <fullName evidence="5">Carrier domain-containing protein</fullName>
    </recommendedName>
</protein>
<evidence type="ECO:0000256" key="4">
    <source>
        <dbReference type="SAM" id="MobiDB-lite"/>
    </source>
</evidence>
<keyword evidence="3" id="KW-0597">Phosphoprotein</keyword>
<dbReference type="Pfam" id="PF13193">
    <property type="entry name" value="AMP-binding_C"/>
    <property type="match status" value="1"/>
</dbReference>
<dbReference type="InterPro" id="IPR001242">
    <property type="entry name" value="Condensation_dom"/>
</dbReference>
<keyword evidence="7" id="KW-1185">Reference proteome</keyword>
<dbReference type="Gene3D" id="3.40.50.1820">
    <property type="entry name" value="alpha/beta hydrolase"/>
    <property type="match status" value="1"/>
</dbReference>
<dbReference type="InterPro" id="IPR009081">
    <property type="entry name" value="PP-bd_ACP"/>
</dbReference>
<dbReference type="PROSITE" id="PS50075">
    <property type="entry name" value="CARRIER"/>
    <property type="match status" value="1"/>
</dbReference>
<dbReference type="InterPro" id="IPR001031">
    <property type="entry name" value="Thioesterase"/>
</dbReference>
<dbReference type="SUPFAM" id="SSF52777">
    <property type="entry name" value="CoA-dependent acyltransferases"/>
    <property type="match status" value="2"/>
</dbReference>
<feature type="region of interest" description="Disordered" evidence="4">
    <location>
        <begin position="1"/>
        <end position="20"/>
    </location>
</feature>
<evidence type="ECO:0000256" key="1">
    <source>
        <dbReference type="ARBA" id="ARBA00001957"/>
    </source>
</evidence>
<dbReference type="SMART" id="SM00824">
    <property type="entry name" value="PKS_TE"/>
    <property type="match status" value="1"/>
</dbReference>
<dbReference type="Pfam" id="PF00501">
    <property type="entry name" value="AMP-binding"/>
    <property type="match status" value="1"/>
</dbReference>
<sequence length="1291" mass="138310">MTAADRAYEHSDEETSRPAPLQEGLFFHTAFDPDGQDVYTIQLALDFEGPVDPGLLRAVCRVLTDRHDSLRSGFRADPSGAPVRFVGAAVEPDWRTADLTGTAPGDREAEAARLAGEERRRRFDPARPPLIRFLLIRLDATRWRFVLTNHHIILDGWSTSILLDELFLLYDAGAGVAGTCPLPPAPSYTSYLDWLGTVDPEWSREAWAEALAGIDGPTLVAPHRQGRDTVVPERVLRTLPAARTAALAARAREAGVTLGTVTQVAWGLVLRQLTGRGDVVFGLTVSGRAADVDGVESMVGLLINTVPARVRADPRDTLLDVLERVQDEQLDLMEHHHVGLTEIQREAGYGALFDTTAVLDNYPMGAGERRLGEALLVGVSGFDATHYPLSLICTPAEELSLRIDFRPDLLGRAEAEGIADRLARILEAIAEDPHRTVGSLPALSADERRLVLEEWNATARPVAPATLPALIEARAARVPHRTALTHRGRDLGYAELNRRANRLARVLLAEGAGPEARVALALPRTPDMVVALLAVLKTGAAYVPVDVRYPADRVARMLGDARPRLAVVTEATRGVLPEGTAAVVLDHPDVVRRADAQPDGDVVDAERPGPLLPGHPAYVIYTSGTTGVPKGVVVEHANAVNFVAVVEDHFGADGMARVLASTSLSFDVSVFEIVTTLALGGHMELVDDLFALLERDGWEGSLVSGVPSAVASMAAGDALDVTARHVVLGGEAIPGALLRELWRRVPGCAVTNIYGPTEATTYATWWRGEERPDGDPPIGRPVPNARVYVLDPWLQPVPVGRPGELYIAGDGVSRGYLHRPALTSERFVACPFGPPGGRMYRTGDQVRWRADGELEYLGRLDGQVKVRGFRIELGDVEAALLRHEGVARAVAVVREDREGDRRLVAYVLAAGPGEPPSGAELRRFVRAALPEHMVPSAVVPLERFPLMPNGKLDRAALPAPAYGTTVRREAAHAREEPLCALFAEVLGVPRVGPDDGFFDLGGHSLLATRLVSRVRAVLGTALTVRALFEAPTPAALARRLDDGGDGSGLDVLLPLRTGGRLRPLFAVHAASGLAWPYARLLPHLDPEVPLYGLQAPSLTDPEGGARKPEELAREYARRIREVQREGPYRLLGWSVGGTLAHGVAAELVEAGHAVEFVALLDAYPAPSAGLPGWEETHRHVAGSAGFAADGTPPEQIALLGERAVEGARLAVRSAVDALRAVPARTRGVDVLHFRAASDGAAVAPDAWRAYAGGRLTAVDVACGHYEMLDPAPLAVIGAALTDRVAEGAEGR</sequence>
<comment type="caution">
    <text evidence="6">The sequence shown here is derived from an EMBL/GenBank/DDBJ whole genome shotgun (WGS) entry which is preliminary data.</text>
</comment>
<dbReference type="Pfam" id="PF00975">
    <property type="entry name" value="Thioesterase"/>
    <property type="match status" value="1"/>
</dbReference>
<feature type="domain" description="Carrier" evidence="5">
    <location>
        <begin position="969"/>
        <end position="1044"/>
    </location>
</feature>
<dbReference type="InterPro" id="IPR045851">
    <property type="entry name" value="AMP-bd_C_sf"/>
</dbReference>
<dbReference type="PANTHER" id="PTHR45527">
    <property type="entry name" value="NONRIBOSOMAL PEPTIDE SYNTHETASE"/>
    <property type="match status" value="1"/>
</dbReference>
<dbReference type="Pfam" id="PF00550">
    <property type="entry name" value="PP-binding"/>
    <property type="match status" value="1"/>
</dbReference>
<evidence type="ECO:0000256" key="2">
    <source>
        <dbReference type="ARBA" id="ARBA00022450"/>
    </source>
</evidence>
<dbReference type="EMBL" id="BNDW01000068">
    <property type="protein sequence ID" value="GHI24845.1"/>
    <property type="molecule type" value="Genomic_DNA"/>
</dbReference>
<dbReference type="RefSeq" id="WP_226652425.1">
    <property type="nucleotide sequence ID" value="NZ_BNDW01000068.1"/>
</dbReference>
<dbReference type="Gene3D" id="3.40.50.980">
    <property type="match status" value="2"/>
</dbReference>
<dbReference type="SMART" id="SM00823">
    <property type="entry name" value="PKS_PP"/>
    <property type="match status" value="1"/>
</dbReference>
<dbReference type="CDD" id="cd05930">
    <property type="entry name" value="A_NRPS"/>
    <property type="match status" value="1"/>
</dbReference>
<reference evidence="6" key="1">
    <citation type="submission" date="2024-05" db="EMBL/GenBank/DDBJ databases">
        <title>Whole genome shotgun sequence of Streptomyces hydrogenans NBRC 13475.</title>
        <authorList>
            <person name="Komaki H."/>
            <person name="Tamura T."/>
        </authorList>
    </citation>
    <scope>NUCLEOTIDE SEQUENCE</scope>
    <source>
        <strain evidence="6">NBRC 13475</strain>
    </source>
</reference>
<dbReference type="SUPFAM" id="SSF47336">
    <property type="entry name" value="ACP-like"/>
    <property type="match status" value="1"/>
</dbReference>
<dbReference type="Pfam" id="PF00668">
    <property type="entry name" value="Condensation"/>
    <property type="match status" value="1"/>
</dbReference>
<dbReference type="PROSITE" id="PS00012">
    <property type="entry name" value="PHOSPHOPANTETHEINE"/>
    <property type="match status" value="1"/>
</dbReference>
<evidence type="ECO:0000256" key="3">
    <source>
        <dbReference type="ARBA" id="ARBA00022553"/>
    </source>
</evidence>